<sequence>MSLDHNSTTAATEENHEAASMDVAREIAQDRMSNHVRMNQEDHPNLRVQVHPDEPDHSKPSSQRTLSAKQEREAKDGVPTTEPQRKASL</sequence>
<accession>V9DFJ3</accession>
<dbReference type="HOGENOM" id="CLU_2542402_0_0_1"/>
<feature type="region of interest" description="Disordered" evidence="1">
    <location>
        <begin position="1"/>
        <end position="89"/>
    </location>
</feature>
<dbReference type="EMBL" id="KB822703">
    <property type="protein sequence ID" value="ETI25664.1"/>
    <property type="molecule type" value="Genomic_DNA"/>
</dbReference>
<dbReference type="AlphaFoldDB" id="V9DFJ3"/>
<feature type="compositionally biased region" description="Basic and acidic residues" evidence="1">
    <location>
        <begin position="13"/>
        <end position="59"/>
    </location>
</feature>
<organism evidence="2 3">
    <name type="scientific">Cladophialophora carrionii CBS 160.54</name>
    <dbReference type="NCBI Taxonomy" id="1279043"/>
    <lineage>
        <taxon>Eukaryota</taxon>
        <taxon>Fungi</taxon>
        <taxon>Dikarya</taxon>
        <taxon>Ascomycota</taxon>
        <taxon>Pezizomycotina</taxon>
        <taxon>Eurotiomycetes</taxon>
        <taxon>Chaetothyriomycetidae</taxon>
        <taxon>Chaetothyriales</taxon>
        <taxon>Herpotrichiellaceae</taxon>
        <taxon>Cladophialophora</taxon>
    </lineage>
</organism>
<dbReference type="VEuPathDB" id="FungiDB:G647_02438"/>
<dbReference type="GeneID" id="19980931"/>
<dbReference type="RefSeq" id="XP_008725009.1">
    <property type="nucleotide sequence ID" value="XM_008726787.1"/>
</dbReference>
<evidence type="ECO:0000313" key="2">
    <source>
        <dbReference type="EMBL" id="ETI25664.1"/>
    </source>
</evidence>
<dbReference type="Proteomes" id="UP000030678">
    <property type="component" value="Unassembled WGS sequence"/>
</dbReference>
<reference evidence="2 3" key="1">
    <citation type="submission" date="2013-03" db="EMBL/GenBank/DDBJ databases">
        <title>The Genome Sequence of Cladophialophora carrionii CBS 160.54.</title>
        <authorList>
            <consortium name="The Broad Institute Genomics Platform"/>
            <person name="Cuomo C."/>
            <person name="de Hoog S."/>
            <person name="Gorbushina A."/>
            <person name="Walker B."/>
            <person name="Young S.K."/>
            <person name="Zeng Q."/>
            <person name="Gargeya S."/>
            <person name="Fitzgerald M."/>
            <person name="Haas B."/>
            <person name="Abouelleil A."/>
            <person name="Allen A.W."/>
            <person name="Alvarado L."/>
            <person name="Arachchi H.M."/>
            <person name="Berlin A.M."/>
            <person name="Chapman S.B."/>
            <person name="Gainer-Dewar J."/>
            <person name="Goldberg J."/>
            <person name="Griggs A."/>
            <person name="Gujja S."/>
            <person name="Hansen M."/>
            <person name="Howarth C."/>
            <person name="Imamovic A."/>
            <person name="Ireland A."/>
            <person name="Larimer J."/>
            <person name="McCowan C."/>
            <person name="Murphy C."/>
            <person name="Pearson M."/>
            <person name="Poon T.W."/>
            <person name="Priest M."/>
            <person name="Roberts A."/>
            <person name="Saif S."/>
            <person name="Shea T."/>
            <person name="Sisk P."/>
            <person name="Sykes S."/>
            <person name="Wortman J."/>
            <person name="Nusbaum C."/>
            <person name="Birren B."/>
        </authorList>
    </citation>
    <scope>NUCLEOTIDE SEQUENCE [LARGE SCALE GENOMIC DNA]</scope>
    <source>
        <strain evidence="2 3">CBS 160.54</strain>
    </source>
</reference>
<gene>
    <name evidence="2" type="ORF">G647_02438</name>
</gene>
<protein>
    <submittedName>
        <fullName evidence="2">Uncharacterized protein</fullName>
    </submittedName>
</protein>
<proteinExistence type="predicted"/>
<evidence type="ECO:0000313" key="3">
    <source>
        <dbReference type="Proteomes" id="UP000030678"/>
    </source>
</evidence>
<name>V9DFJ3_9EURO</name>
<evidence type="ECO:0000256" key="1">
    <source>
        <dbReference type="SAM" id="MobiDB-lite"/>
    </source>
</evidence>